<dbReference type="InParanoid" id="A0A1U8B4Z1"/>
<dbReference type="PANTHER" id="PTHR11439">
    <property type="entry name" value="GAG-POL-RELATED RETROTRANSPOSON"/>
    <property type="match status" value="1"/>
</dbReference>
<evidence type="ECO:0000259" key="1">
    <source>
        <dbReference type="Pfam" id="PF07727"/>
    </source>
</evidence>
<dbReference type="AlphaFoldDB" id="A0A1U8B4Z1"/>
<dbReference type="RefSeq" id="XP_010274485.1">
    <property type="nucleotide sequence ID" value="XM_010276183.1"/>
</dbReference>
<dbReference type="InterPro" id="IPR013103">
    <property type="entry name" value="RVT_2"/>
</dbReference>
<dbReference type="eggNOG" id="KOG0017">
    <property type="taxonomic scope" value="Eukaryota"/>
</dbReference>
<evidence type="ECO:0000313" key="2">
    <source>
        <dbReference type="Proteomes" id="UP000189703"/>
    </source>
</evidence>
<gene>
    <name evidence="3" type="primary">LOC104609797</name>
</gene>
<dbReference type="GeneID" id="104609797"/>
<evidence type="ECO:0000313" key="3">
    <source>
        <dbReference type="RefSeq" id="XP_010274485.1"/>
    </source>
</evidence>
<feature type="domain" description="Reverse transcriptase Ty1/copia-type" evidence="1">
    <location>
        <begin position="3"/>
        <end position="47"/>
    </location>
</feature>
<name>A0A1U8B4Z1_NELNU</name>
<organism evidence="2 3">
    <name type="scientific">Nelumbo nucifera</name>
    <name type="common">Sacred lotus</name>
    <dbReference type="NCBI Taxonomy" id="4432"/>
    <lineage>
        <taxon>Eukaryota</taxon>
        <taxon>Viridiplantae</taxon>
        <taxon>Streptophyta</taxon>
        <taxon>Embryophyta</taxon>
        <taxon>Tracheophyta</taxon>
        <taxon>Spermatophyta</taxon>
        <taxon>Magnoliopsida</taxon>
        <taxon>Proteales</taxon>
        <taxon>Nelumbonaceae</taxon>
        <taxon>Nelumbo</taxon>
    </lineage>
</organism>
<dbReference type="PANTHER" id="PTHR11439:SF511">
    <property type="match status" value="1"/>
</dbReference>
<reference evidence="3" key="1">
    <citation type="submission" date="2025-08" db="UniProtKB">
        <authorList>
            <consortium name="RefSeq"/>
        </authorList>
    </citation>
    <scope>IDENTIFICATION</scope>
</reference>
<dbReference type="Pfam" id="PF07727">
    <property type="entry name" value="RVT_2"/>
    <property type="match status" value="1"/>
</dbReference>
<sequence>MVIVRTFLVVVVARNWELHQMDLHNAFLHGDLHEEVYMQMPLGFQSDKPGIFLSQRKYALDIISEVGLLGAKPATFPLEQNHNLALTDGPLLSDPERYRRLQPQERHWEAALQVVHYLKGNPGQGILLRSDCDLHLYAWCDSDWRLDYNNDKDNSGDNHNDKD</sequence>
<dbReference type="OrthoDB" id="411615at2759"/>
<accession>A0A1U8B4Z1</accession>
<keyword evidence="2" id="KW-1185">Reference proteome</keyword>
<proteinExistence type="predicted"/>
<dbReference type="Proteomes" id="UP000189703">
    <property type="component" value="Unplaced"/>
</dbReference>
<dbReference type="KEGG" id="nnu:104609797"/>
<protein>
    <submittedName>
        <fullName evidence="3">Uncharacterized protein LOC104609797</fullName>
    </submittedName>
</protein>